<dbReference type="AlphaFoldDB" id="A0A523BET3"/>
<feature type="binding site" evidence="5">
    <location>
        <position position="70"/>
    </location>
    <ligand>
        <name>S-adenosyl-L-methionine</name>
        <dbReference type="ChEBI" id="CHEBI:59789"/>
    </ligand>
</feature>
<evidence type="ECO:0000256" key="5">
    <source>
        <dbReference type="HAMAP-Rule" id="MF_01547"/>
    </source>
</evidence>
<feature type="active site" description="Proton acceptor" evidence="5 6">
    <location>
        <position position="152"/>
    </location>
</feature>
<comment type="catalytic activity">
    <reaction evidence="5">
        <text>uridine(2552) in 23S rRNA + S-adenosyl-L-methionine = 2'-O-methyluridine(2552) in 23S rRNA + S-adenosyl-L-homocysteine + H(+)</text>
        <dbReference type="Rhea" id="RHEA:42720"/>
        <dbReference type="Rhea" id="RHEA-COMP:10202"/>
        <dbReference type="Rhea" id="RHEA-COMP:10203"/>
        <dbReference type="ChEBI" id="CHEBI:15378"/>
        <dbReference type="ChEBI" id="CHEBI:57856"/>
        <dbReference type="ChEBI" id="CHEBI:59789"/>
        <dbReference type="ChEBI" id="CHEBI:65315"/>
        <dbReference type="ChEBI" id="CHEBI:74478"/>
        <dbReference type="EC" id="2.1.1.166"/>
    </reaction>
</comment>
<evidence type="ECO:0000313" key="10">
    <source>
        <dbReference type="Proteomes" id="UP000316080"/>
    </source>
</evidence>
<dbReference type="InterPro" id="IPR029063">
    <property type="entry name" value="SAM-dependent_MTases_sf"/>
</dbReference>
<dbReference type="EMBL" id="QNVI01000026">
    <property type="protein sequence ID" value="TDA39457.1"/>
    <property type="molecule type" value="Genomic_DNA"/>
</dbReference>
<reference evidence="8 10" key="2">
    <citation type="journal article" date="2019" name="Nat. Microbiol.">
        <title>Wide diversity of methane and short-chain alkane metabolisms in uncultured archaea.</title>
        <authorList>
            <person name="Borrel G."/>
            <person name="Adam P.S."/>
            <person name="McKay L.J."/>
            <person name="Chen L.X."/>
            <person name="Sierra-Garcia I.N."/>
            <person name="Sieber C.M."/>
            <person name="Letourneur Q."/>
            <person name="Ghozlane A."/>
            <person name="Andersen G.L."/>
            <person name="Li W.J."/>
            <person name="Hallam S.J."/>
            <person name="Muyzer G."/>
            <person name="de Oliveira V.M."/>
            <person name="Inskeep W.P."/>
            <person name="Banfield J.F."/>
            <person name="Gribaldo S."/>
        </authorList>
    </citation>
    <scope>NUCLEOTIDE SEQUENCE [LARGE SCALE GENOMIC DNA]</scope>
    <source>
        <strain evidence="8">Verst-YHS</strain>
    </source>
</reference>
<dbReference type="GO" id="GO:0008650">
    <property type="term" value="F:rRNA (uridine-2'-O-)-methyltransferase activity"/>
    <property type="evidence" value="ECO:0007669"/>
    <property type="project" value="UniProtKB-UniRule"/>
</dbReference>
<evidence type="ECO:0000313" key="8">
    <source>
        <dbReference type="EMBL" id="RZN56093.1"/>
    </source>
</evidence>
<accession>A0A523BET3</accession>
<evidence type="ECO:0000259" key="7">
    <source>
        <dbReference type="Pfam" id="PF01728"/>
    </source>
</evidence>
<keyword evidence="1 5" id="KW-0698">rRNA processing</keyword>
<comment type="function">
    <text evidence="5">Specifically methylates the uridine in position 2552 of 23S rRNA at the 2'-O position of the ribose in the fully assembled 50S ribosomal subunit.</text>
</comment>
<gene>
    <name evidence="5" type="primary">rlmE</name>
    <name evidence="9" type="ORF">DSO09_02245</name>
    <name evidence="8" type="ORF">EF809_03555</name>
</gene>
<evidence type="ECO:0000256" key="6">
    <source>
        <dbReference type="PIRSR" id="PIRSR005461-1"/>
    </source>
</evidence>
<feature type="binding site" evidence="5">
    <location>
        <position position="50"/>
    </location>
    <ligand>
        <name>S-adenosyl-L-methionine</name>
        <dbReference type="ChEBI" id="CHEBI:59789"/>
    </ligand>
</feature>
<dbReference type="Proteomes" id="UP000316080">
    <property type="component" value="Unassembled WGS sequence"/>
</dbReference>
<dbReference type="EMBL" id="RXIH01000030">
    <property type="protein sequence ID" value="RZN56093.1"/>
    <property type="molecule type" value="Genomic_DNA"/>
</dbReference>
<comment type="subcellular location">
    <subcellularLocation>
        <location evidence="5">Cytoplasm</location>
    </subcellularLocation>
</comment>
<name>A0A523BET3_9CREN</name>
<dbReference type="InterPro" id="IPR050082">
    <property type="entry name" value="RNA_methyltr_RlmE"/>
</dbReference>
<dbReference type="SUPFAM" id="SSF53335">
    <property type="entry name" value="S-adenosyl-L-methionine-dependent methyltransferases"/>
    <property type="match status" value="1"/>
</dbReference>
<dbReference type="InterPro" id="IPR015507">
    <property type="entry name" value="rRNA-MeTfrase_E"/>
</dbReference>
<feature type="binding site" evidence="5">
    <location>
        <position position="88"/>
    </location>
    <ligand>
        <name>S-adenosyl-L-methionine</name>
        <dbReference type="ChEBI" id="CHEBI:59789"/>
    </ligand>
</feature>
<keyword evidence="3 5" id="KW-0808">Transferase</keyword>
<evidence type="ECO:0000313" key="9">
    <source>
        <dbReference type="EMBL" id="TDA39457.1"/>
    </source>
</evidence>
<dbReference type="Gene3D" id="3.40.50.150">
    <property type="entry name" value="Vaccinia Virus protein VP39"/>
    <property type="match status" value="1"/>
</dbReference>
<dbReference type="InterPro" id="IPR002877">
    <property type="entry name" value="RNA_MeTrfase_FtsJ_dom"/>
</dbReference>
<keyword evidence="5" id="KW-0963">Cytoplasm</keyword>
<keyword evidence="2 5" id="KW-0489">Methyltransferase</keyword>
<keyword evidence="4 5" id="KW-0949">S-adenosyl-L-methionine</keyword>
<dbReference type="PIRSF" id="PIRSF005461">
    <property type="entry name" value="23S_rRNA_mtase"/>
    <property type="match status" value="1"/>
</dbReference>
<dbReference type="GO" id="GO:0005737">
    <property type="term" value="C:cytoplasm"/>
    <property type="evidence" value="ECO:0007669"/>
    <property type="project" value="UniProtKB-SubCell"/>
</dbReference>
<evidence type="ECO:0000256" key="2">
    <source>
        <dbReference type="ARBA" id="ARBA00022603"/>
    </source>
</evidence>
<reference evidence="9 11" key="1">
    <citation type="journal article" date="2019" name="Nat. Microbiol.">
        <title>Expanding anaerobic alkane metabolism in the domain of Archaea.</title>
        <authorList>
            <person name="Wang Y."/>
            <person name="Wegener G."/>
            <person name="Hou J."/>
            <person name="Wang F."/>
            <person name="Xiao X."/>
        </authorList>
    </citation>
    <scope>NUCLEOTIDE SEQUENCE [LARGE SCALE GENOMIC DNA]</scope>
    <source>
        <strain evidence="9">WYZ-LMO11</strain>
    </source>
</reference>
<comment type="similarity">
    <text evidence="5">Belongs to the class I-like SAM-binding methyltransferase superfamily. RNA methyltransferase RlmE family.</text>
</comment>
<feature type="binding site" evidence="5">
    <location>
        <position position="52"/>
    </location>
    <ligand>
        <name>S-adenosyl-L-methionine</name>
        <dbReference type="ChEBI" id="CHEBI:59789"/>
    </ligand>
</feature>
<dbReference type="Pfam" id="PF01728">
    <property type="entry name" value="FtsJ"/>
    <property type="match status" value="1"/>
</dbReference>
<proteinExistence type="inferred from homology"/>
<dbReference type="CDD" id="cd02440">
    <property type="entry name" value="AdoMet_MTases"/>
    <property type="match status" value="1"/>
</dbReference>
<evidence type="ECO:0000256" key="3">
    <source>
        <dbReference type="ARBA" id="ARBA00022679"/>
    </source>
</evidence>
<dbReference type="PANTHER" id="PTHR10920:SF13">
    <property type="entry name" value="PRE-RRNA 2'-O-RIBOSE RNA METHYLTRANSFERASE FTSJ3"/>
    <property type="match status" value="1"/>
</dbReference>
<dbReference type="HAMAP" id="MF_01547">
    <property type="entry name" value="RNA_methyltr_E"/>
    <property type="match status" value="1"/>
</dbReference>
<feature type="binding site" evidence="5">
    <location>
        <position position="112"/>
    </location>
    <ligand>
        <name>S-adenosyl-L-methionine</name>
        <dbReference type="ChEBI" id="CHEBI:59789"/>
    </ligand>
</feature>
<evidence type="ECO:0000256" key="1">
    <source>
        <dbReference type="ARBA" id="ARBA00022552"/>
    </source>
</evidence>
<dbReference type="Proteomes" id="UP000317265">
    <property type="component" value="Unassembled WGS sequence"/>
</dbReference>
<dbReference type="PANTHER" id="PTHR10920">
    <property type="entry name" value="RIBOSOMAL RNA METHYLTRANSFERASE"/>
    <property type="match status" value="1"/>
</dbReference>
<protein>
    <recommendedName>
        <fullName evidence="5">Ribosomal RNA large subunit methyltransferase E</fullName>
        <ecNumber evidence="5">2.1.1.166</ecNumber>
    </recommendedName>
    <alternativeName>
        <fullName evidence="5">23S rRNA Um2552 methyltransferase</fullName>
    </alternativeName>
    <alternativeName>
        <fullName evidence="5">rRNA (uridine-2'-O-)-methyltransferase</fullName>
    </alternativeName>
</protein>
<dbReference type="EC" id="2.1.1.166" evidence="5"/>
<feature type="domain" description="Ribosomal RNA methyltransferase FtsJ" evidence="7">
    <location>
        <begin position="19"/>
        <end position="194"/>
    </location>
</feature>
<evidence type="ECO:0000313" key="11">
    <source>
        <dbReference type="Proteomes" id="UP000317265"/>
    </source>
</evidence>
<evidence type="ECO:0000256" key="4">
    <source>
        <dbReference type="ARBA" id="ARBA00022691"/>
    </source>
</evidence>
<comment type="caution">
    <text evidence="9">The sequence shown here is derived from an EMBL/GenBank/DDBJ whole genome shotgun (WGS) entry which is preliminary data.</text>
</comment>
<sequence>MVKNLEDIYYKEAKKRGLRSRSAFKLLEISKKFSIIKKGDIILDLGAAPGGWLQIARMLTGKNGKVIGVDISSIKPFPYDNIFIIRKDVRDPSLIEDIKKISGDQVDVILSDLAPKFSGFHNLDHMRQILLVKSALSIANFLLKKGGNMVIKIIMGSELNELLKEVNKNFKYVKLYKPKASRKHSSEIYLICKEWKGKS</sequence>
<organism evidence="9 11">
    <name type="scientific">Thermoproteota archaeon</name>
    <dbReference type="NCBI Taxonomy" id="2056631"/>
    <lineage>
        <taxon>Archaea</taxon>
        <taxon>Thermoproteota</taxon>
    </lineage>
</organism>